<comment type="similarity">
    <text evidence="2 5">Belongs to the 1-acyl-sn-glycerol-3-phosphate acyltransferase family.</text>
</comment>
<dbReference type="InterPro" id="IPR004552">
    <property type="entry name" value="AGP_acyltrans"/>
</dbReference>
<gene>
    <name evidence="8" type="primary">PLCA</name>
</gene>
<dbReference type="CDD" id="cd07989">
    <property type="entry name" value="LPLAT_AGPAT-like"/>
    <property type="match status" value="1"/>
</dbReference>
<feature type="transmembrane region" description="Helical" evidence="6">
    <location>
        <begin position="34"/>
        <end position="57"/>
    </location>
</feature>
<accession>A0A034VIK5</accession>
<keyword evidence="3 5" id="KW-0808">Transferase</keyword>
<keyword evidence="5" id="KW-1208">Phospholipid metabolism</keyword>
<dbReference type="Pfam" id="PF01553">
    <property type="entry name" value="Acyltransferase"/>
    <property type="match status" value="1"/>
</dbReference>
<name>A0A034VIK5_BACDO</name>
<protein>
    <recommendedName>
        <fullName evidence="5">1-acyl-sn-glycerol-3-phosphate acyltransferase</fullName>
        <ecNumber evidence="5">2.3.1.51</ecNumber>
    </recommendedName>
</protein>
<dbReference type="PANTHER" id="PTHR10434:SF11">
    <property type="entry name" value="1-ACYL-SN-GLYCEROL-3-PHOSPHATE ACYLTRANSFERASE"/>
    <property type="match status" value="1"/>
</dbReference>
<sequence length="360" mass="40109">MTSYVELFVLFLLLMLPFPFFYENSHMFRYYLKFFIYYGIVSFNSLILIPAFLLRPFDVRNLLWASTFCHRVSTLIGLRWELRGREHLEKDQACIIVANHQSSLDVLGMFAIWHVMNKCTVVAKRELFYAWPFGLAAWLAGLTFIDRVRGEKARNTLNAVNSRVKLDNIKLWVFPEGTRRNTGELHPFKKGAFHMAIDEQIPILPVVFSSYCSFLNDKMKILNAGNIIITALPPISTANLTKDDLPELMERVHRQMALTLKQTSAEVLSRYKTVKTPPITVASNSGGSNNLSANSGTSLRTASECATLKRTATQAAPAAASATVAAATRQEHAGRGSALASAECKRSIKLAAPALNTAST</sequence>
<dbReference type="GO" id="GO:0005783">
    <property type="term" value="C:endoplasmic reticulum"/>
    <property type="evidence" value="ECO:0007669"/>
    <property type="project" value="TreeGrafter"/>
</dbReference>
<evidence type="ECO:0000256" key="1">
    <source>
        <dbReference type="ARBA" id="ARBA00004728"/>
    </source>
</evidence>
<dbReference type="GO" id="GO:0016020">
    <property type="term" value="C:membrane"/>
    <property type="evidence" value="ECO:0007669"/>
    <property type="project" value="InterPro"/>
</dbReference>
<keyword evidence="5" id="KW-0443">Lipid metabolism</keyword>
<dbReference type="PANTHER" id="PTHR10434">
    <property type="entry name" value="1-ACYL-SN-GLYCEROL-3-PHOSPHATE ACYLTRANSFERASE"/>
    <property type="match status" value="1"/>
</dbReference>
<dbReference type="KEGG" id="bdr:105232103"/>
<comment type="pathway">
    <text evidence="1">Phospholipid metabolism; CDP-diacylglycerol biosynthesis; CDP-diacylglycerol from sn-glycerol 3-phosphate: step 2/3.</text>
</comment>
<keyword evidence="5" id="KW-0444">Lipid biosynthesis</keyword>
<dbReference type="GO" id="GO:0006654">
    <property type="term" value="P:phosphatidic acid biosynthetic process"/>
    <property type="evidence" value="ECO:0007669"/>
    <property type="project" value="TreeGrafter"/>
</dbReference>
<evidence type="ECO:0000256" key="5">
    <source>
        <dbReference type="RuleBase" id="RU361267"/>
    </source>
</evidence>
<dbReference type="EC" id="2.3.1.51" evidence="5"/>
<dbReference type="SUPFAM" id="SSF69593">
    <property type="entry name" value="Glycerol-3-phosphate (1)-acyltransferase"/>
    <property type="match status" value="1"/>
</dbReference>
<organism evidence="8">
    <name type="scientific">Bactrocera dorsalis</name>
    <name type="common">Oriental fruit fly</name>
    <name type="synonym">Dacus dorsalis</name>
    <dbReference type="NCBI Taxonomy" id="27457"/>
    <lineage>
        <taxon>Eukaryota</taxon>
        <taxon>Metazoa</taxon>
        <taxon>Ecdysozoa</taxon>
        <taxon>Arthropoda</taxon>
        <taxon>Hexapoda</taxon>
        <taxon>Insecta</taxon>
        <taxon>Pterygota</taxon>
        <taxon>Neoptera</taxon>
        <taxon>Endopterygota</taxon>
        <taxon>Diptera</taxon>
        <taxon>Brachycera</taxon>
        <taxon>Muscomorpha</taxon>
        <taxon>Tephritoidea</taxon>
        <taxon>Tephritidae</taxon>
        <taxon>Bactrocera</taxon>
        <taxon>Bactrocera</taxon>
    </lineage>
</organism>
<evidence type="ECO:0000256" key="2">
    <source>
        <dbReference type="ARBA" id="ARBA00008655"/>
    </source>
</evidence>
<keyword evidence="6" id="KW-1133">Transmembrane helix</keyword>
<evidence type="ECO:0000256" key="3">
    <source>
        <dbReference type="ARBA" id="ARBA00022679"/>
    </source>
</evidence>
<evidence type="ECO:0000256" key="4">
    <source>
        <dbReference type="ARBA" id="ARBA00023315"/>
    </source>
</evidence>
<evidence type="ECO:0000256" key="6">
    <source>
        <dbReference type="SAM" id="Phobius"/>
    </source>
</evidence>
<dbReference type="EMBL" id="GAKP01017569">
    <property type="protein sequence ID" value="JAC41383.1"/>
    <property type="molecule type" value="Transcribed_RNA"/>
</dbReference>
<feature type="transmembrane region" description="Helical" evidence="6">
    <location>
        <begin position="6"/>
        <end position="22"/>
    </location>
</feature>
<dbReference type="GO" id="GO:0003841">
    <property type="term" value="F:1-acylglycerol-3-phosphate O-acyltransferase activity"/>
    <property type="evidence" value="ECO:0007669"/>
    <property type="project" value="UniProtKB-UniRule"/>
</dbReference>
<dbReference type="AlphaFoldDB" id="A0A034VIK5"/>
<comment type="catalytic activity">
    <reaction evidence="5">
        <text>a 1-acyl-sn-glycero-3-phosphate + an acyl-CoA = a 1,2-diacyl-sn-glycero-3-phosphate + CoA</text>
        <dbReference type="Rhea" id="RHEA:19709"/>
        <dbReference type="ChEBI" id="CHEBI:57287"/>
        <dbReference type="ChEBI" id="CHEBI:57970"/>
        <dbReference type="ChEBI" id="CHEBI:58342"/>
        <dbReference type="ChEBI" id="CHEBI:58608"/>
        <dbReference type="EC" id="2.3.1.51"/>
    </reaction>
</comment>
<evidence type="ECO:0000313" key="8">
    <source>
        <dbReference type="EMBL" id="JAC41383.1"/>
    </source>
</evidence>
<keyword evidence="5" id="KW-0594">Phospholipid biosynthesis</keyword>
<dbReference type="InterPro" id="IPR002123">
    <property type="entry name" value="Plipid/glycerol_acylTrfase"/>
</dbReference>
<feature type="domain" description="Phospholipid/glycerol acyltransferase" evidence="7">
    <location>
        <begin position="94"/>
        <end position="211"/>
    </location>
</feature>
<proteinExistence type="inferred from homology"/>
<dbReference type="NCBIfam" id="TIGR00530">
    <property type="entry name" value="AGP_acyltrn"/>
    <property type="match status" value="1"/>
</dbReference>
<dbReference type="SMART" id="SM00563">
    <property type="entry name" value="PlsC"/>
    <property type="match status" value="1"/>
</dbReference>
<dbReference type="OrthoDB" id="202234at2759"/>
<keyword evidence="6" id="KW-0472">Membrane</keyword>
<comment type="domain">
    <text evidence="5">The HXXXXD motif is essential for acyltransferase activity and may constitute the binding site for the phosphate moiety of the glycerol-3-phosphate.</text>
</comment>
<reference evidence="8" key="1">
    <citation type="journal article" date="2014" name="BMC Genomics">
        <title>Characterizing the developmental transcriptome of the oriental fruit fly, Bactrocera dorsalis (Diptera: Tephritidae) through comparative genomic analysis with Drosophila melanogaster utilizing modENCODE datasets.</title>
        <authorList>
            <person name="Geib S.M."/>
            <person name="Calla B."/>
            <person name="Hall B."/>
            <person name="Hou S."/>
            <person name="Manoukis N.C."/>
        </authorList>
    </citation>
    <scope>NUCLEOTIDE SEQUENCE</scope>
    <source>
        <strain evidence="8">Punador</strain>
    </source>
</reference>
<keyword evidence="4 5" id="KW-0012">Acyltransferase</keyword>
<evidence type="ECO:0000259" key="7">
    <source>
        <dbReference type="SMART" id="SM00563"/>
    </source>
</evidence>
<keyword evidence="6" id="KW-0812">Transmembrane</keyword>